<evidence type="ECO:0000259" key="6">
    <source>
        <dbReference type="PROSITE" id="PS51935"/>
    </source>
</evidence>
<feature type="domain" description="SH3b" evidence="5">
    <location>
        <begin position="108"/>
        <end position="171"/>
    </location>
</feature>
<evidence type="ECO:0000259" key="5">
    <source>
        <dbReference type="PROSITE" id="PS51781"/>
    </source>
</evidence>
<proteinExistence type="inferred from homology"/>
<accession>A0A1M6BGZ5</accession>
<organism evidence="7 8">
    <name type="scientific">Pseudozobellia thermophila</name>
    <dbReference type="NCBI Taxonomy" id="192903"/>
    <lineage>
        <taxon>Bacteria</taxon>
        <taxon>Pseudomonadati</taxon>
        <taxon>Bacteroidota</taxon>
        <taxon>Flavobacteriia</taxon>
        <taxon>Flavobacteriales</taxon>
        <taxon>Flavobacteriaceae</taxon>
        <taxon>Pseudozobellia</taxon>
    </lineage>
</organism>
<dbReference type="Proteomes" id="UP000184543">
    <property type="component" value="Unassembled WGS sequence"/>
</dbReference>
<evidence type="ECO:0000256" key="1">
    <source>
        <dbReference type="ARBA" id="ARBA00007074"/>
    </source>
</evidence>
<protein>
    <submittedName>
        <fullName evidence="7">SH3 domain-containing protein</fullName>
    </submittedName>
</protein>
<feature type="domain" description="NlpC/P60" evidence="6">
    <location>
        <begin position="250"/>
        <end position="384"/>
    </location>
</feature>
<keyword evidence="2" id="KW-0645">Protease</keyword>
<dbReference type="GO" id="GO:0006508">
    <property type="term" value="P:proteolysis"/>
    <property type="evidence" value="ECO:0007669"/>
    <property type="project" value="UniProtKB-KW"/>
</dbReference>
<dbReference type="PANTHER" id="PTHR47053:SF1">
    <property type="entry name" value="MUREIN DD-ENDOPEPTIDASE MEPH-RELATED"/>
    <property type="match status" value="1"/>
</dbReference>
<gene>
    <name evidence="7" type="ORF">SAMN04488513_101418</name>
</gene>
<evidence type="ECO:0000256" key="4">
    <source>
        <dbReference type="ARBA" id="ARBA00022807"/>
    </source>
</evidence>
<name>A0A1M6BGZ5_9FLAO</name>
<evidence type="ECO:0000313" key="7">
    <source>
        <dbReference type="EMBL" id="SHI47956.1"/>
    </source>
</evidence>
<dbReference type="InterPro" id="IPR000064">
    <property type="entry name" value="NLP_P60_dom"/>
</dbReference>
<dbReference type="InterPro" id="IPR003646">
    <property type="entry name" value="SH3-like_bac-type"/>
</dbReference>
<dbReference type="Pfam" id="PF00877">
    <property type="entry name" value="NLPC_P60"/>
    <property type="match status" value="1"/>
</dbReference>
<comment type="similarity">
    <text evidence="1">Belongs to the peptidase C40 family.</text>
</comment>
<dbReference type="Gene3D" id="2.30.30.40">
    <property type="entry name" value="SH3 Domains"/>
    <property type="match status" value="2"/>
</dbReference>
<sequence>MIRIEMTREKLLGCLVGLLVLVMASCEGLSKKEQALLKKIEEVRQEFAPDKRTALFDVRVFTDSKKYILKGETDNEGALVKLRETLTESGFDFTDEIEVLPSEALDGLTQAVVNLSVANLRSNPKHSAELATQATLGTPVKVLKQDGGWYYIQTPDKYLSWVDDGGIEPMDKTTFDRWQGAKKIIFTQTYGHSFADEGRNQVVSDLVAGNILELTGTTGDYFQVAYPDGRKALVAMAEAQPYDEWLEGLDPSPENLVATSKELMGVPYLWGGTSTKGMDCSGFTKTVYFLNGMVIPRDASQQVHTGKPVDSVQDFDRLERGDLLFFGKKATDSTAEKVVHVGMWIGNNEFIHASDRVRISSMDPDADNYDAFNHKRYLRSKRILKEKDEGLISLADNPLFKD</sequence>
<dbReference type="SUPFAM" id="SSF54001">
    <property type="entry name" value="Cysteine proteinases"/>
    <property type="match status" value="1"/>
</dbReference>
<evidence type="ECO:0000313" key="8">
    <source>
        <dbReference type="Proteomes" id="UP000184543"/>
    </source>
</evidence>
<dbReference type="InterPro" id="IPR038765">
    <property type="entry name" value="Papain-like_cys_pep_sf"/>
</dbReference>
<dbReference type="STRING" id="192903.SAMN04488513_101418"/>
<dbReference type="InterPro" id="IPR051202">
    <property type="entry name" value="Peptidase_C40"/>
</dbReference>
<dbReference type="EMBL" id="FQYU01000001">
    <property type="protein sequence ID" value="SHI47956.1"/>
    <property type="molecule type" value="Genomic_DNA"/>
</dbReference>
<dbReference type="PROSITE" id="PS51257">
    <property type="entry name" value="PROKAR_LIPOPROTEIN"/>
    <property type="match status" value="1"/>
</dbReference>
<keyword evidence="8" id="KW-1185">Reference proteome</keyword>
<dbReference type="PROSITE" id="PS51935">
    <property type="entry name" value="NLPC_P60"/>
    <property type="match status" value="1"/>
</dbReference>
<dbReference type="GO" id="GO:0008234">
    <property type="term" value="F:cysteine-type peptidase activity"/>
    <property type="evidence" value="ECO:0007669"/>
    <property type="project" value="UniProtKB-KW"/>
</dbReference>
<keyword evidence="3" id="KW-0378">Hydrolase</keyword>
<keyword evidence="4" id="KW-0788">Thiol protease</keyword>
<reference evidence="8" key="1">
    <citation type="submission" date="2016-11" db="EMBL/GenBank/DDBJ databases">
        <authorList>
            <person name="Varghese N."/>
            <person name="Submissions S."/>
        </authorList>
    </citation>
    <scope>NUCLEOTIDE SEQUENCE [LARGE SCALE GENOMIC DNA]</scope>
    <source>
        <strain evidence="8">DSM 19858</strain>
    </source>
</reference>
<dbReference type="PANTHER" id="PTHR47053">
    <property type="entry name" value="MUREIN DD-ENDOPEPTIDASE MEPH-RELATED"/>
    <property type="match status" value="1"/>
</dbReference>
<dbReference type="AlphaFoldDB" id="A0A1M6BGZ5"/>
<evidence type="ECO:0000256" key="2">
    <source>
        <dbReference type="ARBA" id="ARBA00022670"/>
    </source>
</evidence>
<dbReference type="PROSITE" id="PS51781">
    <property type="entry name" value="SH3B"/>
    <property type="match status" value="1"/>
</dbReference>
<dbReference type="RefSeq" id="WP_244526698.1">
    <property type="nucleotide sequence ID" value="NZ_FQYU01000001.1"/>
</dbReference>
<dbReference type="Pfam" id="PF08239">
    <property type="entry name" value="SH3_3"/>
    <property type="match status" value="1"/>
</dbReference>
<dbReference type="Gene3D" id="3.90.1720.10">
    <property type="entry name" value="endopeptidase domain like (from Nostoc punctiforme)"/>
    <property type="match status" value="1"/>
</dbReference>
<evidence type="ECO:0000256" key="3">
    <source>
        <dbReference type="ARBA" id="ARBA00022801"/>
    </source>
</evidence>